<dbReference type="InterPro" id="IPR013924">
    <property type="entry name" value="RNase_H2_suC"/>
</dbReference>
<dbReference type="Pfam" id="PF08615">
    <property type="entry name" value="RNase_H2_suC"/>
    <property type="match status" value="1"/>
</dbReference>
<dbReference type="AlphaFoldDB" id="A0A2J6RCC2"/>
<dbReference type="EMBL" id="KZ613951">
    <property type="protein sequence ID" value="PMD36156.1"/>
    <property type="molecule type" value="Genomic_DNA"/>
</dbReference>
<protein>
    <submittedName>
        <fullName evidence="1">Ribonuclease H1 small subunit</fullName>
    </submittedName>
</protein>
<accession>A0A2J6RCC2</accession>
<dbReference type="GO" id="GO:0032299">
    <property type="term" value="C:ribonuclease H2 complex"/>
    <property type="evidence" value="ECO:0007669"/>
    <property type="project" value="InterPro"/>
</dbReference>
<name>A0A2J6RCC2_HYAVF</name>
<evidence type="ECO:0000313" key="2">
    <source>
        <dbReference type="Proteomes" id="UP000235786"/>
    </source>
</evidence>
<dbReference type="OrthoDB" id="6222486at2759"/>
<proteinExistence type="predicted"/>
<dbReference type="Proteomes" id="UP000235786">
    <property type="component" value="Unassembled WGS sequence"/>
</dbReference>
<dbReference type="PANTHER" id="PTHR47204:SF1">
    <property type="entry name" value="RIBONUCLEASE H2 SUBUNIT C"/>
    <property type="match status" value="1"/>
</dbReference>
<dbReference type="Gene3D" id="2.40.128.680">
    <property type="match status" value="1"/>
</dbReference>
<dbReference type="CDD" id="cd09271">
    <property type="entry name" value="RNase_H2-C"/>
    <property type="match status" value="1"/>
</dbReference>
<reference evidence="1 2" key="1">
    <citation type="submission" date="2016-04" db="EMBL/GenBank/DDBJ databases">
        <title>A degradative enzymes factory behind the ericoid mycorrhizal symbiosis.</title>
        <authorList>
            <consortium name="DOE Joint Genome Institute"/>
            <person name="Martino E."/>
            <person name="Morin E."/>
            <person name="Grelet G."/>
            <person name="Kuo A."/>
            <person name="Kohler A."/>
            <person name="Daghino S."/>
            <person name="Barry K."/>
            <person name="Choi C."/>
            <person name="Cichocki N."/>
            <person name="Clum A."/>
            <person name="Copeland A."/>
            <person name="Hainaut M."/>
            <person name="Haridas S."/>
            <person name="Labutti K."/>
            <person name="Lindquist E."/>
            <person name="Lipzen A."/>
            <person name="Khouja H.-R."/>
            <person name="Murat C."/>
            <person name="Ohm R."/>
            <person name="Olson A."/>
            <person name="Spatafora J."/>
            <person name="Veneault-Fourrey C."/>
            <person name="Henrissat B."/>
            <person name="Grigoriev I."/>
            <person name="Martin F."/>
            <person name="Perotto S."/>
        </authorList>
    </citation>
    <scope>NUCLEOTIDE SEQUENCE [LARGE SCALE GENOMIC DNA]</scope>
    <source>
        <strain evidence="1 2">F</strain>
    </source>
</reference>
<sequence>MLAIEKSKVHKGKCTPNILPCRINHNGPVDASKRYWNPSKTTDGKTVAYFRGRKLHGKQLKVPKGYRGVVVSSTERILPKSKPATEDDEEAEEEADVKIMEEQSEFDHIMLWGHEALPDEVADPYVRAMEEWIALAEQIHSTSDGKDESMAKN</sequence>
<dbReference type="GO" id="GO:0006401">
    <property type="term" value="P:RNA catabolic process"/>
    <property type="evidence" value="ECO:0007669"/>
    <property type="project" value="InterPro"/>
</dbReference>
<keyword evidence="2" id="KW-1185">Reference proteome</keyword>
<dbReference type="STRING" id="1149755.A0A2J6RCC2"/>
<gene>
    <name evidence="1" type="ORF">L207DRAFT_587179</name>
</gene>
<dbReference type="PANTHER" id="PTHR47204">
    <property type="entry name" value="OS02G0168900 PROTEIN"/>
    <property type="match status" value="1"/>
</dbReference>
<organism evidence="1 2">
    <name type="scientific">Hyaloscypha variabilis (strain UAMH 11265 / GT02V1 / F)</name>
    <name type="common">Meliniomyces variabilis</name>
    <dbReference type="NCBI Taxonomy" id="1149755"/>
    <lineage>
        <taxon>Eukaryota</taxon>
        <taxon>Fungi</taxon>
        <taxon>Dikarya</taxon>
        <taxon>Ascomycota</taxon>
        <taxon>Pezizomycotina</taxon>
        <taxon>Leotiomycetes</taxon>
        <taxon>Helotiales</taxon>
        <taxon>Hyaloscyphaceae</taxon>
        <taxon>Hyaloscypha</taxon>
        <taxon>Hyaloscypha variabilis</taxon>
    </lineage>
</organism>
<evidence type="ECO:0000313" key="1">
    <source>
        <dbReference type="EMBL" id="PMD36156.1"/>
    </source>
</evidence>